<evidence type="ECO:0000256" key="6">
    <source>
        <dbReference type="PIRNR" id="PIRNR018968"/>
    </source>
</evidence>
<dbReference type="GO" id="GO:0005886">
    <property type="term" value="C:plasma membrane"/>
    <property type="evidence" value="ECO:0007669"/>
    <property type="project" value="UniProtKB-SubCell"/>
</dbReference>
<evidence type="ECO:0000259" key="7">
    <source>
        <dbReference type="Pfam" id="PF02687"/>
    </source>
</evidence>
<dbReference type="PANTHER" id="PTHR46795">
    <property type="entry name" value="ABC TRANSPORTER PERMEASE-RELATED-RELATED"/>
    <property type="match status" value="1"/>
</dbReference>
<dbReference type="PIRSF" id="PIRSF018968">
    <property type="entry name" value="ABC_permease_BceB"/>
    <property type="match status" value="1"/>
</dbReference>
<dbReference type="PANTHER" id="PTHR46795:SF3">
    <property type="entry name" value="ABC TRANSPORTER PERMEASE"/>
    <property type="match status" value="1"/>
</dbReference>
<proteinExistence type="inferred from homology"/>
<evidence type="ECO:0000256" key="1">
    <source>
        <dbReference type="ARBA" id="ARBA00004651"/>
    </source>
</evidence>
<comment type="similarity">
    <text evidence="6">Belongs to the ABC-4 integral membrane protein family.</text>
</comment>
<name>A0A0C9PXK6_LACPA</name>
<evidence type="ECO:0000313" key="9">
    <source>
        <dbReference type="Proteomes" id="UP000032552"/>
    </source>
</evidence>
<evidence type="ECO:0000256" key="5">
    <source>
        <dbReference type="ARBA" id="ARBA00023136"/>
    </source>
</evidence>
<keyword evidence="5 6" id="KW-0472">Membrane</keyword>
<evidence type="ECO:0000256" key="2">
    <source>
        <dbReference type="ARBA" id="ARBA00022475"/>
    </source>
</evidence>
<comment type="caution">
    <text evidence="8">The sequence shown here is derived from an EMBL/GenBank/DDBJ whole genome shotgun (WGS) entry which is preliminary data.</text>
</comment>
<dbReference type="GO" id="GO:0055085">
    <property type="term" value="P:transmembrane transport"/>
    <property type="evidence" value="ECO:0007669"/>
    <property type="project" value="UniProtKB-UniRule"/>
</dbReference>
<feature type="transmembrane region" description="Helical" evidence="6">
    <location>
        <begin position="111"/>
        <end position="135"/>
    </location>
</feature>
<evidence type="ECO:0000313" key="8">
    <source>
        <dbReference type="EMBL" id="GAN36899.1"/>
    </source>
</evidence>
<dbReference type="InterPro" id="IPR052536">
    <property type="entry name" value="ABC-4_Integral_Memb_Prot"/>
</dbReference>
<reference evidence="9" key="1">
    <citation type="submission" date="2014-05" db="EMBL/GenBank/DDBJ databases">
        <title>Whole genome sequencing of Lactobacillus casei NRIC0644.</title>
        <authorList>
            <person name="Atarashi H."/>
            <person name="Yoshida Y."/>
            <person name="Fujimura S."/>
            <person name="Tanaka N."/>
            <person name="Shiwa Y."/>
            <person name="Yoshikawa H."/>
            <person name="Okada S."/>
            <person name="Nakagawa J."/>
        </authorList>
    </citation>
    <scope>NUCLEOTIDE SEQUENCE [LARGE SCALE GENOMIC DNA]</scope>
    <source>
        <strain evidence="9">NRIC0644</strain>
    </source>
</reference>
<feature type="transmembrane region" description="Helical" evidence="6">
    <location>
        <begin position="621"/>
        <end position="642"/>
    </location>
</feature>
<dbReference type="RefSeq" id="WP_045625041.1">
    <property type="nucleotide sequence ID" value="NZ_BAYM01000089.1"/>
</dbReference>
<dbReference type="AlphaFoldDB" id="A0A0C9PXK6"/>
<dbReference type="Proteomes" id="UP000032552">
    <property type="component" value="Unassembled WGS sequence"/>
</dbReference>
<feature type="transmembrane region" description="Helical" evidence="6">
    <location>
        <begin position="587"/>
        <end position="609"/>
    </location>
</feature>
<feature type="transmembrane region" description="Helical" evidence="6">
    <location>
        <begin position="229"/>
        <end position="253"/>
    </location>
</feature>
<accession>A0A0C9PXK6</accession>
<feature type="transmembrane region" description="Helical" evidence="6">
    <location>
        <begin position="532"/>
        <end position="553"/>
    </location>
</feature>
<keyword evidence="6" id="KW-0813">Transport</keyword>
<feature type="transmembrane region" description="Helical" evidence="6">
    <location>
        <begin position="18"/>
        <end position="37"/>
    </location>
</feature>
<dbReference type="EMBL" id="BAYM01000089">
    <property type="protein sequence ID" value="GAN36899.1"/>
    <property type="molecule type" value="Genomic_DNA"/>
</dbReference>
<feature type="domain" description="ABC3 transporter permease C-terminal" evidence="7">
    <location>
        <begin position="65"/>
        <end position="171"/>
    </location>
</feature>
<dbReference type="InterPro" id="IPR027022">
    <property type="entry name" value="ABC_permease_BceB-typ"/>
</dbReference>
<feature type="transmembrane region" description="Helical" evidence="6">
    <location>
        <begin position="199"/>
        <end position="217"/>
    </location>
</feature>
<organism evidence="8 9">
    <name type="scientific">Lacticaseibacillus paracasei NRIC 0644</name>
    <dbReference type="NCBI Taxonomy" id="1435038"/>
    <lineage>
        <taxon>Bacteria</taxon>
        <taxon>Bacillati</taxon>
        <taxon>Bacillota</taxon>
        <taxon>Bacilli</taxon>
        <taxon>Lactobacillales</taxon>
        <taxon>Lactobacillaceae</taxon>
        <taxon>Lacticaseibacillus</taxon>
    </lineage>
</organism>
<evidence type="ECO:0000256" key="3">
    <source>
        <dbReference type="ARBA" id="ARBA00022692"/>
    </source>
</evidence>
<feature type="transmembrane region" description="Helical" evidence="6">
    <location>
        <begin position="155"/>
        <end position="178"/>
    </location>
</feature>
<dbReference type="InterPro" id="IPR003838">
    <property type="entry name" value="ABC3_permease_C"/>
</dbReference>
<comment type="subcellular location">
    <subcellularLocation>
        <location evidence="1 6">Cell membrane</location>
        <topology evidence="1 6">Multi-pass membrane protein</topology>
    </subcellularLocation>
</comment>
<keyword evidence="3 6" id="KW-0812">Transmembrane</keyword>
<gene>
    <name evidence="8" type="ORF">LC0644_1488</name>
</gene>
<keyword evidence="4 6" id="KW-1133">Transmembrane helix</keyword>
<protein>
    <submittedName>
        <fullName evidence="8">Antimicrobial peptide ABC transporter permease</fullName>
    </submittedName>
</protein>
<feature type="transmembrane region" description="Helical" evidence="6">
    <location>
        <begin position="57"/>
        <end position="77"/>
    </location>
</feature>
<dbReference type="Pfam" id="PF02687">
    <property type="entry name" value="FtsX"/>
    <property type="match status" value="1"/>
</dbReference>
<evidence type="ECO:0000256" key="4">
    <source>
        <dbReference type="ARBA" id="ARBA00022989"/>
    </source>
</evidence>
<keyword evidence="2 6" id="KW-1003">Cell membrane</keyword>
<sequence length="663" mass="73814">MKFYFKLAASNLKADRRLFVPFVTTTSFLMAVNLIMLNAYASSDVLFKKLGAAAGKSLFMFGTDVIVIISVILAIYANNFLRKQRIRQLGLYNIIGFGKGELGKMMAVEKLLLLLTTLLFGGILGTVLSRISYLALAKMLKVDHNLDFGLSQQAFSIAGIIAIGLFVVLLLVDELWLIRKRPIEIVRAQRAGEREPKTKWVTLIVSLIALIAGYYIAVTTTNPLQAMSMFFVAVILVICGTYGLFTAGSVFVLKWLRNRKNYYYKPKHFINVANLLYRMQQNGAGLASIAILVTMTLITLASTATLFFGINEVVNTNTPVDLSYVLKANDTTAPGKVARMASANHVIIKSQHTFVGPSSTMALLDGNRLESQANVNGPFSLGNARSVQLMTIESYNRFTGHHARVKSGEVLIYTSKNFPSKTIRIGQKTYRIGKRAGSFPNAQATFIPNLFIAFPEEKQMIDAMQHLRNARYQNAAEAQADITTSQDVMLQGSHANQLKLYEAVVKSRIAESASVQSKAVNYDETMSIMGSFLFLGIIFGVTFILATLLILYYKQLSEGYADARRYTILQRVGLSLREVRATINSQLLMLFYLPLLVAGIHVGFALPFIQRIMILFGLPNWQFFLTVSLITLGIFAIIYVLMYKLTGNVYYRIVSRRQATSRS</sequence>
<feature type="transmembrane region" description="Helical" evidence="6">
    <location>
        <begin position="286"/>
        <end position="310"/>
    </location>
</feature>